<comment type="caution">
    <text evidence="3">The sequence shown here is derived from an EMBL/GenBank/DDBJ whole genome shotgun (WGS) entry which is preliminary data.</text>
</comment>
<reference evidence="3" key="1">
    <citation type="submission" date="2023-01" db="EMBL/GenBank/DDBJ databases">
        <title>The growth and conidiation of Purpureocillium lavendulum are regulated by nitrogen source and histone H3K14 acetylation.</title>
        <authorList>
            <person name="Tang P."/>
            <person name="Han J."/>
            <person name="Zhang C."/>
            <person name="Tang P."/>
            <person name="Qi F."/>
            <person name="Zhang K."/>
            <person name="Liang L."/>
        </authorList>
    </citation>
    <scope>NUCLEOTIDE SEQUENCE</scope>
    <source>
        <strain evidence="3">YMF1.00683</strain>
    </source>
</reference>
<evidence type="ECO:0000313" key="3">
    <source>
        <dbReference type="EMBL" id="KAJ6440900.1"/>
    </source>
</evidence>
<dbReference type="GO" id="GO:0016747">
    <property type="term" value="F:acyltransferase activity, transferring groups other than amino-acyl groups"/>
    <property type="evidence" value="ECO:0007669"/>
    <property type="project" value="InterPro"/>
</dbReference>
<dbReference type="Proteomes" id="UP001163105">
    <property type="component" value="Unassembled WGS sequence"/>
</dbReference>
<dbReference type="AlphaFoldDB" id="A0AB34FPN9"/>
<dbReference type="PROSITE" id="PS51186">
    <property type="entry name" value="GNAT"/>
    <property type="match status" value="1"/>
</dbReference>
<dbReference type="Gene3D" id="3.40.630.30">
    <property type="match status" value="1"/>
</dbReference>
<organism evidence="3 4">
    <name type="scientific">Purpureocillium lavendulum</name>
    <dbReference type="NCBI Taxonomy" id="1247861"/>
    <lineage>
        <taxon>Eukaryota</taxon>
        <taxon>Fungi</taxon>
        <taxon>Dikarya</taxon>
        <taxon>Ascomycota</taxon>
        <taxon>Pezizomycotina</taxon>
        <taxon>Sordariomycetes</taxon>
        <taxon>Hypocreomycetidae</taxon>
        <taxon>Hypocreales</taxon>
        <taxon>Ophiocordycipitaceae</taxon>
        <taxon>Purpureocillium</taxon>
    </lineage>
</organism>
<dbReference type="SUPFAM" id="SSF55729">
    <property type="entry name" value="Acyl-CoA N-acyltransferases (Nat)"/>
    <property type="match status" value="1"/>
</dbReference>
<dbReference type="Pfam" id="PF13508">
    <property type="entry name" value="Acetyltransf_7"/>
    <property type="match status" value="1"/>
</dbReference>
<feature type="compositionally biased region" description="Low complexity" evidence="1">
    <location>
        <begin position="21"/>
        <end position="32"/>
    </location>
</feature>
<dbReference type="InterPro" id="IPR000182">
    <property type="entry name" value="GNAT_dom"/>
</dbReference>
<proteinExistence type="predicted"/>
<gene>
    <name evidence="3" type="ORF">O9K51_06692</name>
</gene>
<name>A0AB34FPN9_9HYPO</name>
<accession>A0AB34FPN9</accession>
<evidence type="ECO:0000313" key="4">
    <source>
        <dbReference type="Proteomes" id="UP001163105"/>
    </source>
</evidence>
<feature type="domain" description="N-acetyltransferase" evidence="2">
    <location>
        <begin position="113"/>
        <end position="214"/>
    </location>
</feature>
<protein>
    <submittedName>
        <fullName evidence="3">Acetyltransferase (GNAT) family domain-containing protein</fullName>
    </submittedName>
</protein>
<feature type="region of interest" description="Disordered" evidence="1">
    <location>
        <begin position="18"/>
        <end position="38"/>
    </location>
</feature>
<keyword evidence="4" id="KW-1185">Reference proteome</keyword>
<dbReference type="InterPro" id="IPR016181">
    <property type="entry name" value="Acyl_CoA_acyltransferase"/>
</dbReference>
<sequence>MAPAELDRLVSEVTVPDSTLTPARSTTPGAATAPPPKPDITIDFAPASAADDAALVSRVAVLVNKVYFDAEGGIFHDGYQRTSAAEIGRFITDQRLVLARLAGPSSSPTTGPEDVIGCVYVKTLSPDLGDFGMLALDAAYRGGGLGRDLVLFAEAHCRRIGCTKMQLELLVPTTFEHALKTRMQAWYQRMGYRIVKLGKFQDEYPALASLLTGPADYKIFEKDLTSTKDP</sequence>
<evidence type="ECO:0000256" key="1">
    <source>
        <dbReference type="SAM" id="MobiDB-lite"/>
    </source>
</evidence>
<dbReference type="EMBL" id="JAQHRD010000005">
    <property type="protein sequence ID" value="KAJ6440900.1"/>
    <property type="molecule type" value="Genomic_DNA"/>
</dbReference>
<dbReference type="CDD" id="cd04301">
    <property type="entry name" value="NAT_SF"/>
    <property type="match status" value="1"/>
</dbReference>
<evidence type="ECO:0000259" key="2">
    <source>
        <dbReference type="PROSITE" id="PS51186"/>
    </source>
</evidence>